<dbReference type="STRING" id="225937.HP15_1400"/>
<evidence type="ECO:0000256" key="4">
    <source>
        <dbReference type="ARBA" id="ARBA00013068"/>
    </source>
</evidence>
<comment type="catalytic activity">
    <reaction evidence="1">
        <text>beta-D-fructose 1,6-bisphosphate = D-glyceraldehyde 3-phosphate + dihydroxyacetone phosphate</text>
        <dbReference type="Rhea" id="RHEA:14729"/>
        <dbReference type="ChEBI" id="CHEBI:32966"/>
        <dbReference type="ChEBI" id="CHEBI:57642"/>
        <dbReference type="ChEBI" id="CHEBI:59776"/>
        <dbReference type="EC" id="4.1.2.13"/>
    </reaction>
</comment>
<protein>
    <recommendedName>
        <fullName evidence="8">Probable fructose-bisphosphate aldolase class 1</fullName>
        <ecNumber evidence="4">4.1.2.13</ecNumber>
    </recommendedName>
    <alternativeName>
        <fullName evidence="7">Fructose-bisphosphate aldolase class I</fullName>
    </alternativeName>
</protein>
<dbReference type="eggNOG" id="COG3588">
    <property type="taxonomic scope" value="Bacteria"/>
</dbReference>
<dbReference type="UniPathway" id="UPA00109">
    <property type="reaction ID" value="UER00183"/>
</dbReference>
<reference evidence="9 10" key="1">
    <citation type="journal article" date="2010" name="Stand. Genomic Sci.">
        <title>Complete genome sequence of Marinobacter adhaerens type strain (HP15), a diatom-interacting marine microorganism.</title>
        <authorList>
            <person name="Gardes A."/>
            <person name="Kaeppel E."/>
            <person name="Shehzad A."/>
            <person name="Seebah S."/>
            <person name="Teeling H."/>
            <person name="Yarza P."/>
            <person name="Glockner F.O."/>
            <person name="Grossart H.P."/>
            <person name="Ullrich M.S."/>
        </authorList>
    </citation>
    <scope>NUCLEOTIDE SEQUENCE [LARGE SCALE GENOMIC DNA]</scope>
    <source>
        <strain evidence="10">DSM 23420 / HP15</strain>
    </source>
</reference>
<dbReference type="PATRIC" id="fig|225937.3.peg.1407"/>
<comment type="similarity">
    <text evidence="3">Belongs to the class I fructose-bisphosphate aldolase family.</text>
</comment>
<dbReference type="KEGG" id="mad:HP15_1400"/>
<evidence type="ECO:0000256" key="2">
    <source>
        <dbReference type="ARBA" id="ARBA00004714"/>
    </source>
</evidence>
<dbReference type="Gene3D" id="3.20.20.70">
    <property type="entry name" value="Aldolase class I"/>
    <property type="match status" value="1"/>
</dbReference>
<dbReference type="InterPro" id="IPR000741">
    <property type="entry name" value="FBA_I"/>
</dbReference>
<comment type="pathway">
    <text evidence="2">Carbohydrate degradation; glycolysis; D-glyceraldehyde 3-phosphate and glycerone phosphate from D-glucose: step 4/4.</text>
</comment>
<evidence type="ECO:0000256" key="1">
    <source>
        <dbReference type="ARBA" id="ARBA00000441"/>
    </source>
</evidence>
<evidence type="ECO:0000256" key="5">
    <source>
        <dbReference type="ARBA" id="ARBA00023152"/>
    </source>
</evidence>
<dbReference type="EMBL" id="CP001978">
    <property type="protein sequence ID" value="ADP97164.1"/>
    <property type="molecule type" value="Genomic_DNA"/>
</dbReference>
<evidence type="ECO:0000313" key="10">
    <source>
        <dbReference type="Proteomes" id="UP000007077"/>
    </source>
</evidence>
<gene>
    <name evidence="9" type="primary">aldOB</name>
    <name evidence="9" type="ordered locus">HP15_1400</name>
</gene>
<keyword evidence="6 9" id="KW-0456">Lyase</keyword>
<dbReference type="NCBIfam" id="NF033379">
    <property type="entry name" value="FrucBisAld_I"/>
    <property type="match status" value="1"/>
</dbReference>
<dbReference type="InterPro" id="IPR013785">
    <property type="entry name" value="Aldolase_TIM"/>
</dbReference>
<evidence type="ECO:0000256" key="8">
    <source>
        <dbReference type="ARBA" id="ARBA00072515"/>
    </source>
</evidence>
<reference evidence="10" key="2">
    <citation type="submission" date="2010-02" db="EMBL/GenBank/DDBJ databases">
        <title>Complete genome sequence of Marinobacter adhaerens type strain (HP15).</title>
        <authorList>
            <person name="Gaerdes A.A.M."/>
            <person name="Kaeppel E."/>
            <person name="Shezad A."/>
            <person name="Seebah S."/>
            <person name="Teeling H."/>
            <person name="Yarza P."/>
            <person name="Gloeckner F.O."/>
            <person name="Ullrich M.S."/>
        </authorList>
    </citation>
    <scope>NUCLEOTIDE SEQUENCE [LARGE SCALE GENOMIC DNA]</scope>
    <source>
        <strain evidence="10">DSM 23420 / HP15</strain>
    </source>
</reference>
<dbReference type="EC" id="4.1.2.13" evidence="4"/>
<evidence type="ECO:0000313" key="9">
    <source>
        <dbReference type="EMBL" id="ADP97164.1"/>
    </source>
</evidence>
<dbReference type="HOGENOM" id="CLU_031243_0_0_6"/>
<dbReference type="FunFam" id="3.20.20.70:FF:000140">
    <property type="entry name" value="Fructose-bisphosphate aldolase"/>
    <property type="match status" value="1"/>
</dbReference>
<dbReference type="PANTHER" id="PTHR11627">
    <property type="entry name" value="FRUCTOSE-BISPHOSPHATE ALDOLASE"/>
    <property type="match status" value="1"/>
</dbReference>
<proteinExistence type="inferred from homology"/>
<dbReference type="SUPFAM" id="SSF51569">
    <property type="entry name" value="Aldolase"/>
    <property type="match status" value="1"/>
</dbReference>
<dbReference type="AlphaFoldDB" id="E4PJH8"/>
<dbReference type="GO" id="GO:0004332">
    <property type="term" value="F:fructose-bisphosphate aldolase activity"/>
    <property type="evidence" value="ECO:0007669"/>
    <property type="project" value="UniProtKB-EC"/>
</dbReference>
<evidence type="ECO:0000256" key="3">
    <source>
        <dbReference type="ARBA" id="ARBA00010387"/>
    </source>
</evidence>
<dbReference type="Pfam" id="PF00274">
    <property type="entry name" value="Glycolytic"/>
    <property type="match status" value="1"/>
</dbReference>
<evidence type="ECO:0000256" key="6">
    <source>
        <dbReference type="ARBA" id="ARBA00023239"/>
    </source>
</evidence>
<keyword evidence="5" id="KW-0324">Glycolysis</keyword>
<organism evidence="9 10">
    <name type="scientific">Marinobacter adhaerens (strain DSM 23420 / HP15)</name>
    <dbReference type="NCBI Taxonomy" id="225937"/>
    <lineage>
        <taxon>Bacteria</taxon>
        <taxon>Pseudomonadati</taxon>
        <taxon>Pseudomonadota</taxon>
        <taxon>Gammaproteobacteria</taxon>
        <taxon>Pseudomonadales</taxon>
        <taxon>Marinobacteraceae</taxon>
        <taxon>Marinobacter</taxon>
    </lineage>
</organism>
<sequence length="354" mass="38607">MAGRTTNRLSRINQELTMTIQEELNSTVRELVQPGKGILAADESHPTIAKRFKAVGVESSEDMRREYRSLIFSASGLGEFISGVILFEETLGQQSLDNVPMPKLLASKGIVPGIKVDKGKGPLVNAPGDEITFGLDGLEDRLEIYKNQGARFAKWRDVFHISDTLPSRQAIEANAEVLARYAAICQSLGIVPIVEPEVLIDGNHSIERCAEVSEAVIREVFHALYRHKVALEYMILKPSMVTPGKESPKASPEAVATATLDVFRRAVPAAVPGIFFLSGGQTPEEATLNLNAMNSMGAQPWELSFSYGRALQEPAQKAWAGNLDNGPEAQAAMLKRARLNGAARAGHYRPEMED</sequence>
<name>E4PJH8_MARAH</name>
<dbReference type="GO" id="GO:0006096">
    <property type="term" value="P:glycolytic process"/>
    <property type="evidence" value="ECO:0007669"/>
    <property type="project" value="UniProtKB-UniPathway"/>
</dbReference>
<evidence type="ECO:0000256" key="7">
    <source>
        <dbReference type="ARBA" id="ARBA00029799"/>
    </source>
</evidence>
<accession>E4PJH8</accession>
<dbReference type="Proteomes" id="UP000007077">
    <property type="component" value="Chromosome"/>
</dbReference>